<evidence type="ECO:0000313" key="1">
    <source>
        <dbReference type="EMBL" id="WRQ87183.1"/>
    </source>
</evidence>
<reference evidence="1 2" key="2">
    <citation type="submission" date="2023-12" db="EMBL/GenBank/DDBJ databases">
        <title>Description of an unclassified Opitutus bacterium of Verrucomicrobiota.</title>
        <authorList>
            <person name="Zhang D.-F."/>
        </authorList>
    </citation>
    <scope>NUCLEOTIDE SEQUENCE [LARGE SCALE GENOMIC DNA]</scope>
    <source>
        <strain evidence="1 2">WL0086</strain>
    </source>
</reference>
<keyword evidence="2" id="KW-1185">Reference proteome</keyword>
<accession>A0ABZ1C6Z5</accession>
<gene>
    <name evidence="1" type="ORF">K1X11_020415</name>
</gene>
<dbReference type="RefSeq" id="WP_221029403.1">
    <property type="nucleotide sequence ID" value="NZ_CP139781.1"/>
</dbReference>
<name>A0ABZ1C6Z5_9BACT</name>
<evidence type="ECO:0000313" key="2">
    <source>
        <dbReference type="Proteomes" id="UP000738431"/>
    </source>
</evidence>
<organism evidence="1 2">
    <name type="scientific">Actomonas aquatica</name>
    <dbReference type="NCBI Taxonomy" id="2866162"/>
    <lineage>
        <taxon>Bacteria</taxon>
        <taxon>Pseudomonadati</taxon>
        <taxon>Verrucomicrobiota</taxon>
        <taxon>Opitutia</taxon>
        <taxon>Opitutales</taxon>
        <taxon>Opitutaceae</taxon>
        <taxon>Actomonas</taxon>
    </lineage>
</organism>
<dbReference type="Proteomes" id="UP000738431">
    <property type="component" value="Chromosome"/>
</dbReference>
<dbReference type="EMBL" id="CP139781">
    <property type="protein sequence ID" value="WRQ87183.1"/>
    <property type="molecule type" value="Genomic_DNA"/>
</dbReference>
<proteinExistence type="predicted"/>
<sequence length="120" mass="14349">MQRSARILSVPVSPGLPENLQERYCLTHHLTEDEFTSHLLSRSLYPHARLLAPLLRLLLPGCFELDRRFVRGLAPLRSRRGITHEANDFYKQSRRERRWRHWLRLRISADRAQRAVREAW</sequence>
<protein>
    <submittedName>
        <fullName evidence="1">Uncharacterized protein</fullName>
    </submittedName>
</protein>
<reference evidence="1 2" key="1">
    <citation type="submission" date="2021-08" db="EMBL/GenBank/DDBJ databases">
        <authorList>
            <person name="Zhang D."/>
            <person name="Zhang A."/>
            <person name="Wang L."/>
        </authorList>
    </citation>
    <scope>NUCLEOTIDE SEQUENCE [LARGE SCALE GENOMIC DNA]</scope>
    <source>
        <strain evidence="1 2">WL0086</strain>
    </source>
</reference>